<evidence type="ECO:0000256" key="13">
    <source>
        <dbReference type="ARBA" id="ARBA00023002"/>
    </source>
</evidence>
<protein>
    <recommendedName>
        <fullName evidence="6">Fumarate reductase flavoprotein subunit</fullName>
        <ecNumber evidence="5">1.3.5.1</ecNumber>
    </recommendedName>
    <alternativeName>
        <fullName evidence="15">Quinol-fumarate reductase flavoprotein subunit</fullName>
    </alternativeName>
</protein>
<dbReference type="InterPro" id="IPR036188">
    <property type="entry name" value="FAD/NAD-bd_sf"/>
</dbReference>
<dbReference type="InterPro" id="IPR037099">
    <property type="entry name" value="Fum_R/Succ_DH_flav-like_C_sf"/>
</dbReference>
<evidence type="ECO:0000256" key="2">
    <source>
        <dbReference type="ARBA" id="ARBA00004413"/>
    </source>
</evidence>
<evidence type="ECO:0000256" key="9">
    <source>
        <dbReference type="ARBA" id="ARBA00022630"/>
    </source>
</evidence>
<dbReference type="FunFam" id="4.10.80.40:FF:000003">
    <property type="entry name" value="Fumarate reductase flavoprotein subunit"/>
    <property type="match status" value="1"/>
</dbReference>
<dbReference type="EC" id="1.3.5.1" evidence="5"/>
<dbReference type="InterPro" id="IPR030664">
    <property type="entry name" value="SdhA/FrdA/AprA"/>
</dbReference>
<comment type="catalytic activity">
    <reaction evidence="17">
        <text>a quinone + succinate = fumarate + a quinol</text>
        <dbReference type="Rhea" id="RHEA:40523"/>
        <dbReference type="ChEBI" id="CHEBI:24646"/>
        <dbReference type="ChEBI" id="CHEBI:29806"/>
        <dbReference type="ChEBI" id="CHEBI:30031"/>
        <dbReference type="ChEBI" id="CHEBI:132124"/>
        <dbReference type="EC" id="1.3.5.1"/>
    </reaction>
</comment>
<evidence type="ECO:0000256" key="12">
    <source>
        <dbReference type="ARBA" id="ARBA00022982"/>
    </source>
</evidence>
<dbReference type="NCBIfam" id="TIGR01812">
    <property type="entry name" value="sdhA_frdA_Gneg"/>
    <property type="match status" value="1"/>
</dbReference>
<feature type="active site" description="Proton acceptor" evidence="18">
    <location>
        <position position="280"/>
    </location>
</feature>
<dbReference type="RefSeq" id="WP_084665468.1">
    <property type="nucleotide sequence ID" value="NZ_LT838272.1"/>
</dbReference>
<keyword evidence="9" id="KW-0285">Flavoprotein</keyword>
<evidence type="ECO:0000256" key="4">
    <source>
        <dbReference type="ARBA" id="ARBA00011591"/>
    </source>
</evidence>
<dbReference type="PANTHER" id="PTHR11632">
    <property type="entry name" value="SUCCINATE DEHYDROGENASE 2 FLAVOPROTEIN SUBUNIT"/>
    <property type="match status" value="1"/>
</dbReference>
<dbReference type="GO" id="GO:0008177">
    <property type="term" value="F:succinate dehydrogenase (quinone) activity"/>
    <property type="evidence" value="ECO:0007669"/>
    <property type="project" value="UniProtKB-EC"/>
</dbReference>
<accession>A0A1W1VVY5</accession>
<feature type="domain" description="Fumarate reductase/succinate dehydrogenase flavoprotein-like C-terminal" evidence="20">
    <location>
        <begin position="446"/>
        <end position="571"/>
    </location>
</feature>
<comment type="subunit">
    <text evidence="4">Part of an enzyme complex containing four subunits: a flavoprotein (FrdA), an iron-sulfur protein (FrdB), and two hydrophobic anchor proteins (FrdC and FrdD).</text>
</comment>
<dbReference type="PRINTS" id="PR00411">
    <property type="entry name" value="PNDRDTASEI"/>
</dbReference>
<dbReference type="Pfam" id="PF02910">
    <property type="entry name" value="Succ_DH_flav_C"/>
    <property type="match status" value="1"/>
</dbReference>
<dbReference type="PRINTS" id="PR00368">
    <property type="entry name" value="FADPNR"/>
</dbReference>
<dbReference type="GO" id="GO:0033765">
    <property type="term" value="F:steroid dehydrogenase activity, acting on the CH-CH group of donors"/>
    <property type="evidence" value="ECO:0007669"/>
    <property type="project" value="UniProtKB-ARBA"/>
</dbReference>
<keyword evidence="7" id="KW-0813">Transport</keyword>
<evidence type="ECO:0000256" key="8">
    <source>
        <dbReference type="ARBA" id="ARBA00022475"/>
    </source>
</evidence>
<keyword evidence="14" id="KW-0472">Membrane</keyword>
<dbReference type="InterPro" id="IPR015939">
    <property type="entry name" value="Fum_Rdtase/Succ_DH_flav-like_C"/>
</dbReference>
<evidence type="ECO:0000256" key="5">
    <source>
        <dbReference type="ARBA" id="ARBA00012792"/>
    </source>
</evidence>
<dbReference type="GO" id="GO:0005886">
    <property type="term" value="C:plasma membrane"/>
    <property type="evidence" value="ECO:0007669"/>
    <property type="project" value="UniProtKB-SubCell"/>
</dbReference>
<keyword evidence="8" id="KW-1003">Cell membrane</keyword>
<evidence type="ECO:0000256" key="11">
    <source>
        <dbReference type="ARBA" id="ARBA00022827"/>
    </source>
</evidence>
<keyword evidence="11" id="KW-0274">FAD</keyword>
<evidence type="ECO:0000313" key="21">
    <source>
        <dbReference type="EMBL" id="SMB97529.1"/>
    </source>
</evidence>
<dbReference type="SUPFAM" id="SSF51905">
    <property type="entry name" value="FAD/NAD(P)-binding domain"/>
    <property type="match status" value="1"/>
</dbReference>
<dbReference type="Gene3D" id="1.20.58.100">
    <property type="entry name" value="Fumarate reductase/succinate dehydrogenase flavoprotein-like, C-terminal domain"/>
    <property type="match status" value="1"/>
</dbReference>
<evidence type="ECO:0000256" key="10">
    <source>
        <dbReference type="ARBA" id="ARBA00022741"/>
    </source>
</evidence>
<dbReference type="Proteomes" id="UP000192569">
    <property type="component" value="Chromosome I"/>
</dbReference>
<dbReference type="PANTHER" id="PTHR11632:SF51">
    <property type="entry name" value="SUCCINATE DEHYDROGENASE [UBIQUINONE] FLAVOPROTEIN SUBUNIT, MITOCHONDRIAL"/>
    <property type="match status" value="1"/>
</dbReference>
<comment type="cofactor">
    <cofactor evidence="1">
        <name>FAD</name>
        <dbReference type="ChEBI" id="CHEBI:57692"/>
    </cofactor>
</comment>
<organism evidence="21 22">
    <name type="scientific">Thermanaeromonas toyohensis ToBE</name>
    <dbReference type="NCBI Taxonomy" id="698762"/>
    <lineage>
        <taxon>Bacteria</taxon>
        <taxon>Bacillati</taxon>
        <taxon>Bacillota</taxon>
        <taxon>Clostridia</taxon>
        <taxon>Neomoorellales</taxon>
        <taxon>Neomoorellaceae</taxon>
        <taxon>Thermanaeromonas</taxon>
    </lineage>
</organism>
<dbReference type="Gene3D" id="3.90.700.10">
    <property type="entry name" value="Succinate dehydrogenase/fumarate reductase flavoprotein, catalytic domain"/>
    <property type="match status" value="1"/>
</dbReference>
<dbReference type="GO" id="GO:0022900">
    <property type="term" value="P:electron transport chain"/>
    <property type="evidence" value="ECO:0007669"/>
    <property type="project" value="InterPro"/>
</dbReference>
<dbReference type="Gene3D" id="4.10.80.40">
    <property type="entry name" value="succinate dehydrogenase protein domain"/>
    <property type="match status" value="1"/>
</dbReference>
<evidence type="ECO:0000256" key="18">
    <source>
        <dbReference type="PIRSR" id="PIRSR000171-1"/>
    </source>
</evidence>
<evidence type="ECO:0000256" key="6">
    <source>
        <dbReference type="ARBA" id="ARBA00014044"/>
    </source>
</evidence>
<dbReference type="InterPro" id="IPR014006">
    <property type="entry name" value="Succ_Dhase_FrdA_Gneg"/>
</dbReference>
<keyword evidence="22" id="KW-1185">Reference proteome</keyword>
<dbReference type="STRING" id="698762.SAMN00808754_1877"/>
<evidence type="ECO:0000313" key="22">
    <source>
        <dbReference type="Proteomes" id="UP000192569"/>
    </source>
</evidence>
<dbReference type="AlphaFoldDB" id="A0A1W1VVY5"/>
<evidence type="ECO:0000256" key="3">
    <source>
        <dbReference type="ARBA" id="ARBA00008040"/>
    </source>
</evidence>
<evidence type="ECO:0000259" key="20">
    <source>
        <dbReference type="Pfam" id="PF02910"/>
    </source>
</evidence>
<dbReference type="PIRSF" id="PIRSF000171">
    <property type="entry name" value="SDHA_APRA_LASPO"/>
    <property type="match status" value="1"/>
</dbReference>
<dbReference type="EMBL" id="LT838272">
    <property type="protein sequence ID" value="SMB97529.1"/>
    <property type="molecule type" value="Genomic_DNA"/>
</dbReference>
<name>A0A1W1VVY5_9FIRM</name>
<keyword evidence="13" id="KW-0560">Oxidoreductase</keyword>
<keyword evidence="10" id="KW-0547">Nucleotide-binding</keyword>
<dbReference type="SUPFAM" id="SSF56425">
    <property type="entry name" value="Succinate dehydrogenase/fumarate reductase flavoprotein, catalytic domain"/>
    <property type="match status" value="1"/>
</dbReference>
<evidence type="ECO:0000256" key="1">
    <source>
        <dbReference type="ARBA" id="ARBA00001974"/>
    </source>
</evidence>
<comment type="catalytic activity">
    <reaction evidence="16">
        <text>a menaquinone + succinate = a menaquinol + fumarate</text>
        <dbReference type="Rhea" id="RHEA:27834"/>
        <dbReference type="Rhea" id="RHEA-COMP:9537"/>
        <dbReference type="Rhea" id="RHEA-COMP:9539"/>
        <dbReference type="ChEBI" id="CHEBI:16374"/>
        <dbReference type="ChEBI" id="CHEBI:18151"/>
        <dbReference type="ChEBI" id="CHEBI:29806"/>
        <dbReference type="ChEBI" id="CHEBI:30031"/>
        <dbReference type="EC" id="1.3.5.1"/>
    </reaction>
</comment>
<dbReference type="FunFam" id="1.20.58.100:FF:000001">
    <property type="entry name" value="Succinate dehydrogenase flavoprotein subunit (SdhA)"/>
    <property type="match status" value="1"/>
</dbReference>
<dbReference type="InterPro" id="IPR027477">
    <property type="entry name" value="Succ_DH/fumarate_Rdtase_cat_sf"/>
</dbReference>
<dbReference type="InterPro" id="IPR003953">
    <property type="entry name" value="FAD-dep_OxRdtase_2_FAD-bd"/>
</dbReference>
<proteinExistence type="inferred from homology"/>
<dbReference type="NCBIfam" id="NF004724">
    <property type="entry name" value="PRK06069.1"/>
    <property type="match status" value="1"/>
</dbReference>
<evidence type="ECO:0000256" key="15">
    <source>
        <dbReference type="ARBA" id="ARBA00030461"/>
    </source>
</evidence>
<feature type="domain" description="FAD-dependent oxidoreductase 2 FAD-binding" evidence="19">
    <location>
        <begin position="7"/>
        <end position="389"/>
    </location>
</feature>
<evidence type="ECO:0000256" key="14">
    <source>
        <dbReference type="ARBA" id="ARBA00023136"/>
    </source>
</evidence>
<evidence type="ECO:0000259" key="19">
    <source>
        <dbReference type="Pfam" id="PF00890"/>
    </source>
</evidence>
<reference evidence="21 22" key="1">
    <citation type="submission" date="2017-04" db="EMBL/GenBank/DDBJ databases">
        <authorList>
            <person name="Afonso C.L."/>
            <person name="Miller P.J."/>
            <person name="Scott M.A."/>
            <person name="Spackman E."/>
            <person name="Goraichik I."/>
            <person name="Dimitrov K.M."/>
            <person name="Suarez D.L."/>
            <person name="Swayne D.E."/>
        </authorList>
    </citation>
    <scope>NUCLEOTIDE SEQUENCE [LARGE SCALE GENOMIC DNA]</scope>
    <source>
        <strain evidence="21 22">ToBE</strain>
    </source>
</reference>
<dbReference type="GO" id="GO:0050660">
    <property type="term" value="F:flavin adenine dinucleotide binding"/>
    <property type="evidence" value="ECO:0007669"/>
    <property type="project" value="InterPro"/>
</dbReference>
<evidence type="ECO:0000256" key="16">
    <source>
        <dbReference type="ARBA" id="ARBA00034412"/>
    </source>
</evidence>
<comment type="subcellular location">
    <subcellularLocation>
        <location evidence="2">Cell membrane</location>
        <topology evidence="2">Peripheral membrane protein</topology>
        <orientation evidence="2">Cytoplasmic side</orientation>
    </subcellularLocation>
</comment>
<comment type="similarity">
    <text evidence="3">Belongs to the FAD-dependent oxidoreductase 2 family. FRD/SDH subfamily.</text>
</comment>
<dbReference type="FunFam" id="3.90.700.10:FF:000003">
    <property type="entry name" value="Fumarate reductase flavoprotein subunit"/>
    <property type="match status" value="1"/>
</dbReference>
<gene>
    <name evidence="21" type="ORF">SAMN00808754_1877</name>
</gene>
<dbReference type="Gene3D" id="3.50.50.60">
    <property type="entry name" value="FAD/NAD(P)-binding domain"/>
    <property type="match status" value="1"/>
</dbReference>
<dbReference type="Pfam" id="PF00890">
    <property type="entry name" value="FAD_binding_2"/>
    <property type="match status" value="1"/>
</dbReference>
<evidence type="ECO:0000256" key="17">
    <source>
        <dbReference type="ARBA" id="ARBA00049220"/>
    </source>
</evidence>
<sequence>MEILTHDLIILGAGLAGLRAAIEAARVSQGQLDIAIVAKTQLVRPHSVCAEGGTGAVIRPEEGDSPELHAWDTVKGSDFLADQDAVELFVQTIPQEILQLEHWGIPWSRRKDGRIDQRPFGGHSFPRAVFAADKTGFFEVHTLYDTLLKYPRVTKYEECMATSLLVEEGKYCGLTAIDLKSGEFLAFRSKALIIATGGACRIYGFTTYSHTVTGDGMAIAYRAGLPLKDMEFVQFHPTGLVPSGILITEAARGEGGYLINNLGERFMQRYAEKMMELAPRDIVSRSEMLEIEAGRGFPGPQGLDYVHLDLRHLGREKINERLPLIREVAIKFAGLDPVDKPIPVRPVAHYSMGGIHVNKEGATPIEGIWAAGEVACVSIHGANRLGTNSTAECLVWGAITGKKAALHAMKVSSLPEVPKEKARTEEHRVMEEIFQRKGTEDLYTIRKELRETMDTHVGVFRTKQGLEKALTQIKELKERLKKCSLKDQSRIYNTDLVSYLEMENMVELAEVIVAGALAREESRGGHARRDFPQRDDQNWLKHTLAYHTPSGPRLEYIPVNITIWKPTERKY</sequence>
<evidence type="ECO:0000256" key="7">
    <source>
        <dbReference type="ARBA" id="ARBA00022448"/>
    </source>
</evidence>
<dbReference type="SUPFAM" id="SSF46977">
    <property type="entry name" value="Succinate dehydrogenase/fumarate reductase flavoprotein C-terminal domain"/>
    <property type="match status" value="1"/>
</dbReference>
<keyword evidence="12" id="KW-0249">Electron transport</keyword>
<dbReference type="OrthoDB" id="9806724at2"/>